<evidence type="ECO:0000256" key="10">
    <source>
        <dbReference type="ARBA" id="ARBA00047899"/>
    </source>
</evidence>
<evidence type="ECO:0000256" key="5">
    <source>
        <dbReference type="ARBA" id="ARBA00013948"/>
    </source>
</evidence>
<evidence type="ECO:0000256" key="4">
    <source>
        <dbReference type="ARBA" id="ARBA00012513"/>
    </source>
</evidence>
<dbReference type="InterPro" id="IPR011009">
    <property type="entry name" value="Kinase-like_dom_sf"/>
</dbReference>
<dbReference type="STRING" id="246410.J3K9Q9"/>
<organism evidence="14 15">
    <name type="scientific">Coccidioides immitis (strain RS)</name>
    <name type="common">Valley fever fungus</name>
    <dbReference type="NCBI Taxonomy" id="246410"/>
    <lineage>
        <taxon>Eukaryota</taxon>
        <taxon>Fungi</taxon>
        <taxon>Dikarya</taxon>
        <taxon>Ascomycota</taxon>
        <taxon>Pezizomycotina</taxon>
        <taxon>Eurotiomycetes</taxon>
        <taxon>Eurotiomycetidae</taxon>
        <taxon>Onygenales</taxon>
        <taxon>Onygenaceae</taxon>
        <taxon>Coccidioides</taxon>
    </lineage>
</organism>
<evidence type="ECO:0000256" key="3">
    <source>
        <dbReference type="ARBA" id="ARBA00011534"/>
    </source>
</evidence>
<name>J3K9Q9_COCIM</name>
<keyword evidence="7" id="KW-0779">Telomere</keyword>
<comment type="catalytic activity">
    <reaction evidence="11">
        <text>L-seryl-[protein] + ATP = O-phospho-L-seryl-[protein] + ADP + H(+)</text>
        <dbReference type="Rhea" id="RHEA:17989"/>
        <dbReference type="Rhea" id="RHEA-COMP:9863"/>
        <dbReference type="Rhea" id="RHEA-COMP:11604"/>
        <dbReference type="ChEBI" id="CHEBI:15378"/>
        <dbReference type="ChEBI" id="CHEBI:29999"/>
        <dbReference type="ChEBI" id="CHEBI:30616"/>
        <dbReference type="ChEBI" id="CHEBI:83421"/>
        <dbReference type="ChEBI" id="CHEBI:456216"/>
        <dbReference type="EC" id="2.7.11.1"/>
    </reaction>
</comment>
<evidence type="ECO:0000256" key="2">
    <source>
        <dbReference type="ARBA" id="ARBA00004574"/>
    </source>
</evidence>
<dbReference type="RefSeq" id="XP_001243261.2">
    <property type="nucleotide sequence ID" value="XM_001243260.2"/>
</dbReference>
<comment type="catalytic activity">
    <reaction evidence="10">
        <text>L-threonyl-[protein] + ATP = O-phospho-L-threonyl-[protein] + ADP + H(+)</text>
        <dbReference type="Rhea" id="RHEA:46608"/>
        <dbReference type="Rhea" id="RHEA-COMP:11060"/>
        <dbReference type="Rhea" id="RHEA-COMP:11605"/>
        <dbReference type="ChEBI" id="CHEBI:15378"/>
        <dbReference type="ChEBI" id="CHEBI:30013"/>
        <dbReference type="ChEBI" id="CHEBI:30616"/>
        <dbReference type="ChEBI" id="CHEBI:61977"/>
        <dbReference type="ChEBI" id="CHEBI:456216"/>
        <dbReference type="EC" id="2.7.11.1"/>
    </reaction>
</comment>
<accession>J3K9Q9</accession>
<proteinExistence type="predicted"/>
<evidence type="ECO:0000256" key="7">
    <source>
        <dbReference type="ARBA" id="ARBA00022895"/>
    </source>
</evidence>
<dbReference type="InterPro" id="IPR040976">
    <property type="entry name" value="Pkinase_fungal"/>
</dbReference>
<dbReference type="OMA" id="CAYLMMS"/>
<feature type="domain" description="Protein kinase" evidence="13">
    <location>
        <begin position="426"/>
        <end position="769"/>
    </location>
</feature>
<dbReference type="GO" id="GO:0000781">
    <property type="term" value="C:chromosome, telomeric region"/>
    <property type="evidence" value="ECO:0007669"/>
    <property type="project" value="UniProtKB-SubCell"/>
</dbReference>
<dbReference type="PANTHER" id="PTHR38248">
    <property type="entry name" value="FUNK1 6"/>
    <property type="match status" value="1"/>
</dbReference>
<evidence type="ECO:0000256" key="12">
    <source>
        <dbReference type="SAM" id="MobiDB-lite"/>
    </source>
</evidence>
<reference evidence="15" key="2">
    <citation type="journal article" date="2010" name="Genome Res.">
        <title>Population genomic sequencing of Coccidioides fungi reveals recent hybridization and transposon control.</title>
        <authorList>
            <person name="Neafsey D.E."/>
            <person name="Barker B.M."/>
            <person name="Sharpton T.J."/>
            <person name="Stajich J.E."/>
            <person name="Park D.J."/>
            <person name="Whiston E."/>
            <person name="Hung C.-Y."/>
            <person name="McMahan C."/>
            <person name="White J."/>
            <person name="Sykes S."/>
            <person name="Heiman D."/>
            <person name="Young S."/>
            <person name="Zeng Q."/>
            <person name="Abouelleil A."/>
            <person name="Aftuck L."/>
            <person name="Bessette D."/>
            <person name="Brown A."/>
            <person name="FitzGerald M."/>
            <person name="Lui A."/>
            <person name="Macdonald J.P."/>
            <person name="Priest M."/>
            <person name="Orbach M.J."/>
            <person name="Galgiani J.N."/>
            <person name="Kirkland T.N."/>
            <person name="Cole G.T."/>
            <person name="Birren B.W."/>
            <person name="Henn M.R."/>
            <person name="Taylor J.W."/>
            <person name="Rounsley S.D."/>
        </authorList>
    </citation>
    <scope>GENOME REANNOTATION</scope>
    <source>
        <strain evidence="15">RS</strain>
    </source>
</reference>
<feature type="compositionally biased region" description="Basic residues" evidence="12">
    <location>
        <begin position="497"/>
        <end position="512"/>
    </location>
</feature>
<evidence type="ECO:0000313" key="14">
    <source>
        <dbReference type="EMBL" id="EAS31678.3"/>
    </source>
</evidence>
<evidence type="ECO:0000256" key="11">
    <source>
        <dbReference type="ARBA" id="ARBA00048679"/>
    </source>
</evidence>
<keyword evidence="7" id="KW-0158">Chromosome</keyword>
<dbReference type="PROSITE" id="PS00109">
    <property type="entry name" value="PROTEIN_KINASE_TYR"/>
    <property type="match status" value="1"/>
</dbReference>
<dbReference type="InterPro" id="IPR008266">
    <property type="entry name" value="Tyr_kinase_AS"/>
</dbReference>
<dbReference type="OrthoDB" id="5584477at2759"/>
<dbReference type="SUPFAM" id="SSF56112">
    <property type="entry name" value="Protein kinase-like (PK-like)"/>
    <property type="match status" value="1"/>
</dbReference>
<dbReference type="InParanoid" id="J3K9Q9"/>
<comment type="function">
    <text evidence="1">Component of the EKC/KEOPS complex that is required for the formation of a threonylcarbamoyl group on adenosine at position 37 (t(6)A37) in tRNAs that read codons beginning with adenine. The complex is probably involved in the transfer of the threonylcarbamoyl moiety of threonylcarbamoyl-AMP (TC-AMP) to the N6 group of A37. BUD32 has ATPase activity in the context of the EKC/KEOPS complex and likely plays a supporting role to the catalytic subunit KAE1. The EKC/KEOPS complex also promotes both telomere uncapping and telomere elongation. The complex is required for efficient recruitment of transcriptional coactivators.</text>
</comment>
<evidence type="ECO:0000256" key="8">
    <source>
        <dbReference type="ARBA" id="ARBA00030980"/>
    </source>
</evidence>
<dbReference type="KEGG" id="cim:CIMG_07157"/>
<dbReference type="EC" id="2.7.11.1" evidence="4"/>
<dbReference type="GO" id="GO:0005524">
    <property type="term" value="F:ATP binding"/>
    <property type="evidence" value="ECO:0007669"/>
    <property type="project" value="InterPro"/>
</dbReference>
<dbReference type="PROSITE" id="PS50011">
    <property type="entry name" value="PROTEIN_KINASE_DOM"/>
    <property type="match status" value="1"/>
</dbReference>
<dbReference type="Pfam" id="PF17667">
    <property type="entry name" value="Pkinase_fungal"/>
    <property type="match status" value="1"/>
</dbReference>
<evidence type="ECO:0000256" key="9">
    <source>
        <dbReference type="ARBA" id="ARBA00033194"/>
    </source>
</evidence>
<dbReference type="VEuPathDB" id="FungiDB:CIMG_07157"/>
<dbReference type="AlphaFoldDB" id="J3K9Q9"/>
<evidence type="ECO:0000256" key="6">
    <source>
        <dbReference type="ARBA" id="ARBA00019973"/>
    </source>
</evidence>
<dbReference type="Gene3D" id="1.10.510.10">
    <property type="entry name" value="Transferase(Phosphotransferase) domain 1"/>
    <property type="match status" value="1"/>
</dbReference>
<gene>
    <name evidence="14" type="ORF">CIMG_07157</name>
</gene>
<evidence type="ECO:0000259" key="13">
    <source>
        <dbReference type="PROSITE" id="PS50011"/>
    </source>
</evidence>
<evidence type="ECO:0000256" key="1">
    <source>
        <dbReference type="ARBA" id="ARBA00003747"/>
    </source>
</evidence>
<dbReference type="InterPro" id="IPR000719">
    <property type="entry name" value="Prot_kinase_dom"/>
</dbReference>
<protein>
    <recommendedName>
        <fullName evidence="6">EKC/KEOPS complex subunit BUD32</fullName>
        <ecNumber evidence="4">2.7.11.1</ecNumber>
    </recommendedName>
    <alternativeName>
        <fullName evidence="8 9">Atypical Serine/threonine protein kinase BUD32</fullName>
    </alternativeName>
    <alternativeName>
        <fullName evidence="5">EKC/KEOPS complex subunit bud32</fullName>
    </alternativeName>
</protein>
<comment type="subunit">
    <text evidence="3">Component of the EKC/KEOPS complex composed of at least BUD32, CGI121, GON7, KAE1 and PCC1; the whole complex dimerizes.</text>
</comment>
<dbReference type="PANTHER" id="PTHR38248:SF2">
    <property type="entry name" value="FUNK1 11"/>
    <property type="match status" value="1"/>
</dbReference>
<dbReference type="GeneID" id="4562230"/>
<feature type="region of interest" description="Disordered" evidence="12">
    <location>
        <begin position="497"/>
        <end position="525"/>
    </location>
</feature>
<comment type="subcellular location">
    <subcellularLocation>
        <location evidence="2">Chromosome</location>
        <location evidence="2">Telomere</location>
    </subcellularLocation>
</comment>
<dbReference type="EMBL" id="GG704912">
    <property type="protein sequence ID" value="EAS31678.3"/>
    <property type="molecule type" value="Genomic_DNA"/>
</dbReference>
<dbReference type="Proteomes" id="UP000001261">
    <property type="component" value="Unassembled WGS sequence"/>
</dbReference>
<sequence>MASLSEDDCKIINNHPLNNSLDQLRRSLLDAEHLYSSVSSLDSTDDRPEHLCQKAVSRLLSALQGEEVAFNLRLRNSGRDIASEIGLKLIIQKASDYDIWSAVLNLITELSRMTPTAPGVPPTFDSTQIAHTSASQQDSEQTRQLVEARVFEEIRGCTYQDNWTDRAQDVYKSIKNQHISGKWTKLLQSTQDNVQNWLFQLQDELLLKEQRRYYTINIPKELTGGEARQQVNLIVKRKSGKPSDTDHDWGDIEVIGELKASNNDGVKRTLVQLARYARDVLTCQPTRQYLHAFTICGPFMTAWVFDRSGCYSPGPFNIHEQPERFIQVIAGYTMMNEEDLGLDTFTERDGNHRFIYVAQEGTEMKLQMKPQPLTRQRAIVCRGTSCYLTKVPYSEDWDHITKFSWTSDRRKPEADLLRLANQREVKGIARLVGHQSITSIKEMRSGMTFIKPYSFHVTPSAVSSFSQSFSQPHSVLSGSFSKHHGLTIIESSAEHLKKRKSVHAGPKSKRSKSNSQQSSAPQNEVTYDVKEAQGASLLAPSDSAYDNRIFRCLVIFPAGRPIHNYKSPLELLEALRDAVKAHRSLYSKGNILHRDISENNIIITDSKKTGFAGMLIDMDLAKELGTGRSGARYRTGTMEFMAIEVLLNIDHTYRHDLESFFYVLIWQCALRGWGKEWPKRSLLTNWYTNSYRGIATAKLGVVGANGFELILEEFPPKFDSIKPLCRELRGILFPVRESDIFTGTPKDPEILYGPIIKAFDKAIDNIKVG</sequence>
<evidence type="ECO:0000313" key="15">
    <source>
        <dbReference type="Proteomes" id="UP000001261"/>
    </source>
</evidence>
<dbReference type="GO" id="GO:0004674">
    <property type="term" value="F:protein serine/threonine kinase activity"/>
    <property type="evidence" value="ECO:0007669"/>
    <property type="project" value="UniProtKB-EC"/>
</dbReference>
<keyword evidence="15" id="KW-1185">Reference proteome</keyword>
<reference evidence="15" key="1">
    <citation type="journal article" date="2009" name="Genome Res.">
        <title>Comparative genomic analyses of the human fungal pathogens Coccidioides and their relatives.</title>
        <authorList>
            <person name="Sharpton T.J."/>
            <person name="Stajich J.E."/>
            <person name="Rounsley S.D."/>
            <person name="Gardner M.J."/>
            <person name="Wortman J.R."/>
            <person name="Jordar V.S."/>
            <person name="Maiti R."/>
            <person name="Kodira C.D."/>
            <person name="Neafsey D.E."/>
            <person name="Zeng Q."/>
            <person name="Hung C.-Y."/>
            <person name="McMahan C."/>
            <person name="Muszewska A."/>
            <person name="Grynberg M."/>
            <person name="Mandel M.A."/>
            <person name="Kellner E.M."/>
            <person name="Barker B.M."/>
            <person name="Galgiani J.N."/>
            <person name="Orbach M.J."/>
            <person name="Kirkland T.N."/>
            <person name="Cole G.T."/>
            <person name="Henn M.R."/>
            <person name="Birren B.W."/>
            <person name="Taylor J.W."/>
        </authorList>
    </citation>
    <scope>NUCLEOTIDE SEQUENCE [LARGE SCALE GENOMIC DNA]</scope>
    <source>
        <strain evidence="15">RS</strain>
    </source>
</reference>